<keyword evidence="3" id="KW-1185">Reference proteome</keyword>
<dbReference type="Proteomes" id="UP001295794">
    <property type="component" value="Unassembled WGS sequence"/>
</dbReference>
<evidence type="ECO:0000256" key="1">
    <source>
        <dbReference type="SAM" id="MobiDB-lite"/>
    </source>
</evidence>
<sequence>MKTAGMLDVPNNGTRGFVVVVHSHLATTSTFLIQVYTLLRANLMAANRSPSLRERCTVSLRVCTDVDPCATRSKLPTDLFSTAGRTPPASPMCVAANRRSCVPPPLPPPPRATESGPSASESTSSGPSARQLIPHLHTLCAFDQPQAFATDSAALPAGNWTHAVRILRASKAHLPGSLRISDLGPAQVLDLFERPRNIDAWARDGGLPLRRHHLLLVRDFLALALPYYSTTVTLSDDGDDVDLGDAYPFEQLGLPPVYESRTDPVRMLLVGPVRAVRAVLAIALVYTAYASGRKLRYVMDCVGDEGDDAEVCAVLGPDSKMGLTDQALDELQAIVNSL</sequence>
<comment type="caution">
    <text evidence="2">The sequence shown here is derived from an EMBL/GenBank/DDBJ whole genome shotgun (WGS) entry which is preliminary data.</text>
</comment>
<gene>
    <name evidence="2" type="ORF">MYCIT1_LOCUS33401</name>
</gene>
<name>A0AAD2Q6S5_9AGAR</name>
<evidence type="ECO:0000313" key="2">
    <source>
        <dbReference type="EMBL" id="CAK5281995.1"/>
    </source>
</evidence>
<feature type="region of interest" description="Disordered" evidence="1">
    <location>
        <begin position="101"/>
        <end position="128"/>
    </location>
</feature>
<dbReference type="AlphaFoldDB" id="A0AAD2Q6S5"/>
<accession>A0AAD2Q6S5</accession>
<feature type="compositionally biased region" description="Pro residues" evidence="1">
    <location>
        <begin position="102"/>
        <end position="111"/>
    </location>
</feature>
<dbReference type="EMBL" id="CAVNYO010000444">
    <property type="protein sequence ID" value="CAK5281995.1"/>
    <property type="molecule type" value="Genomic_DNA"/>
</dbReference>
<proteinExistence type="predicted"/>
<feature type="compositionally biased region" description="Low complexity" evidence="1">
    <location>
        <begin position="112"/>
        <end position="128"/>
    </location>
</feature>
<evidence type="ECO:0000313" key="3">
    <source>
        <dbReference type="Proteomes" id="UP001295794"/>
    </source>
</evidence>
<protein>
    <submittedName>
        <fullName evidence="2">Uncharacterized protein</fullName>
    </submittedName>
</protein>
<reference evidence="2" key="1">
    <citation type="submission" date="2023-11" db="EMBL/GenBank/DDBJ databases">
        <authorList>
            <person name="De Vega J J."/>
            <person name="De Vega J J."/>
        </authorList>
    </citation>
    <scope>NUCLEOTIDE SEQUENCE</scope>
</reference>
<organism evidence="2 3">
    <name type="scientific">Mycena citricolor</name>
    <dbReference type="NCBI Taxonomy" id="2018698"/>
    <lineage>
        <taxon>Eukaryota</taxon>
        <taxon>Fungi</taxon>
        <taxon>Dikarya</taxon>
        <taxon>Basidiomycota</taxon>
        <taxon>Agaricomycotina</taxon>
        <taxon>Agaricomycetes</taxon>
        <taxon>Agaricomycetidae</taxon>
        <taxon>Agaricales</taxon>
        <taxon>Marasmiineae</taxon>
        <taxon>Mycenaceae</taxon>
        <taxon>Mycena</taxon>
    </lineage>
</organism>